<name>A0A814Q1P1_9BILA</name>
<organism evidence="2 4">
    <name type="scientific">Didymodactylos carnosus</name>
    <dbReference type="NCBI Taxonomy" id="1234261"/>
    <lineage>
        <taxon>Eukaryota</taxon>
        <taxon>Metazoa</taxon>
        <taxon>Spiralia</taxon>
        <taxon>Gnathifera</taxon>
        <taxon>Rotifera</taxon>
        <taxon>Eurotatoria</taxon>
        <taxon>Bdelloidea</taxon>
        <taxon>Philodinida</taxon>
        <taxon>Philodinidae</taxon>
        <taxon>Didymodactylos</taxon>
    </lineage>
</organism>
<proteinExistence type="predicted"/>
<evidence type="ECO:0000313" key="3">
    <source>
        <dbReference type="EMBL" id="CAF3877405.1"/>
    </source>
</evidence>
<protein>
    <submittedName>
        <fullName evidence="2">Uncharacterized protein</fullName>
    </submittedName>
</protein>
<gene>
    <name evidence="2" type="ORF">GPM918_LOCUS19335</name>
    <name evidence="3" type="ORF">SRO942_LOCUS19332</name>
</gene>
<feature type="compositionally biased region" description="Polar residues" evidence="1">
    <location>
        <begin position="214"/>
        <end position="227"/>
    </location>
</feature>
<feature type="region of interest" description="Disordered" evidence="1">
    <location>
        <begin position="209"/>
        <end position="237"/>
    </location>
</feature>
<evidence type="ECO:0000313" key="2">
    <source>
        <dbReference type="EMBL" id="CAF1113236.1"/>
    </source>
</evidence>
<evidence type="ECO:0000256" key="1">
    <source>
        <dbReference type="SAM" id="MobiDB-lite"/>
    </source>
</evidence>
<accession>A0A814Q1P1</accession>
<reference evidence="2" key="1">
    <citation type="submission" date="2021-02" db="EMBL/GenBank/DDBJ databases">
        <authorList>
            <person name="Nowell W R."/>
        </authorList>
    </citation>
    <scope>NUCLEOTIDE SEQUENCE</scope>
</reference>
<dbReference type="EMBL" id="CAJNOQ010005830">
    <property type="protein sequence ID" value="CAF1113236.1"/>
    <property type="molecule type" value="Genomic_DNA"/>
</dbReference>
<keyword evidence="4" id="KW-1185">Reference proteome</keyword>
<dbReference type="AlphaFoldDB" id="A0A814Q1P1"/>
<evidence type="ECO:0000313" key="4">
    <source>
        <dbReference type="Proteomes" id="UP000663829"/>
    </source>
</evidence>
<feature type="compositionally biased region" description="Basic residues" evidence="1">
    <location>
        <begin position="228"/>
        <end position="237"/>
    </location>
</feature>
<sequence>MEENKLDALIWVSYAPGNSRYNPIERMFSHLSDLLANVIIDLDPSFLTIDRQLDSVLVDLTKYWHNKTYDKFKIDCRPVFSVNGNAFDGHQQLKDKLMKNSMKHVMSEENRNIRFTLQLYLRHCVRSSYYVSFIKCKDSTCVHCTRHPVKATKAIELLRSSGGYLPWPQMTFRQTKQCPKCQLPYIFSSKADEERHMLWIHTSNTLSARKRSPSIKTKSVSKSTQRPSRQRKYSPEY</sequence>
<dbReference type="OrthoDB" id="9998074at2759"/>
<dbReference type="Proteomes" id="UP000663829">
    <property type="component" value="Unassembled WGS sequence"/>
</dbReference>
<dbReference type="EMBL" id="CAJOBC010005830">
    <property type="protein sequence ID" value="CAF3877405.1"/>
    <property type="molecule type" value="Genomic_DNA"/>
</dbReference>
<comment type="caution">
    <text evidence="2">The sequence shown here is derived from an EMBL/GenBank/DDBJ whole genome shotgun (WGS) entry which is preliminary data.</text>
</comment>
<dbReference type="Proteomes" id="UP000681722">
    <property type="component" value="Unassembled WGS sequence"/>
</dbReference>